<evidence type="ECO:0000259" key="2">
    <source>
        <dbReference type="PROSITE" id="PS50213"/>
    </source>
</evidence>
<protein>
    <submittedName>
        <fullName evidence="4">Fasciclin-1-like</fullName>
    </submittedName>
</protein>
<sequence length="483" mass="55354">MKRVSFYVLSVIILVISSPVSGRRLTVTSKIGQDPDLSHFYCTIEKNVIITSYLAYSEVTVFAPVNSAFANRTTADDSDDVLFYHFGWHSKNVGELNSEFVYTISDKHPPLWITNQERAVFVNNAKIVMGKSNYMATARNGATQVLHVVDDVLDPVVRGTSLLSKPPKASDFFEKNVLWNIGPHKVDLFWEKVVLLRKESLYRVDRSGTFFVPVDDGFTEHRLQMLDADVIDAHIIPNYVFFTRPTPKNFPFETLADGKMLFVLIYFMEQGGKIFVKANTVVGNSKHPIGEMIVEVVKPNIPVRNGVVHLIKRPLVVSDKRLSFFPYLPVIHKLTSDPFLDISFTLFEKTRLLQYLDVDQQDQKFTLFVPRDRAWRGLITSSTDLSGNLFHKMKNVMGRHIVVSNLEYSMERLKSLSQSENRTDIDLMSMSGDEIISIRKERNNYYIIRGEINIKVYRADYECTNGIIHIIDHPFIDLNEELI</sequence>
<dbReference type="GeneID" id="112904577"/>
<proteinExistence type="predicted"/>
<feature type="signal peptide" evidence="1">
    <location>
        <begin position="1"/>
        <end position="22"/>
    </location>
</feature>
<evidence type="ECO:0000256" key="1">
    <source>
        <dbReference type="SAM" id="SignalP"/>
    </source>
</evidence>
<dbReference type="PANTHER" id="PTHR10900">
    <property type="entry name" value="PERIOSTIN-RELATED"/>
    <property type="match status" value="1"/>
</dbReference>
<dbReference type="GO" id="GO:0005615">
    <property type="term" value="C:extracellular space"/>
    <property type="evidence" value="ECO:0007669"/>
    <property type="project" value="TreeGrafter"/>
</dbReference>
<name>A0A7F5QZB6_AGRPL</name>
<evidence type="ECO:0000313" key="3">
    <source>
        <dbReference type="Proteomes" id="UP000192223"/>
    </source>
</evidence>
<dbReference type="SUPFAM" id="SSF82153">
    <property type="entry name" value="FAS1 domain"/>
    <property type="match status" value="3"/>
</dbReference>
<dbReference type="GO" id="GO:0007155">
    <property type="term" value="P:cell adhesion"/>
    <property type="evidence" value="ECO:0007669"/>
    <property type="project" value="TreeGrafter"/>
</dbReference>
<dbReference type="FunCoup" id="A0A7F5QZB6">
    <property type="interactions" value="66"/>
</dbReference>
<dbReference type="SMART" id="SM00554">
    <property type="entry name" value="FAS1"/>
    <property type="match status" value="3"/>
</dbReference>
<feature type="domain" description="FAS1" evidence="2">
    <location>
        <begin position="327"/>
        <end position="475"/>
    </location>
</feature>
<dbReference type="OrthoDB" id="7700931at2759"/>
<keyword evidence="1" id="KW-0732">Signal</keyword>
<accession>A0A7F5QZB6</accession>
<dbReference type="AlphaFoldDB" id="A0A7F5QZB6"/>
<dbReference type="PROSITE" id="PS50213">
    <property type="entry name" value="FAS1"/>
    <property type="match status" value="3"/>
</dbReference>
<dbReference type="GO" id="GO:0050839">
    <property type="term" value="F:cell adhesion molecule binding"/>
    <property type="evidence" value="ECO:0007669"/>
    <property type="project" value="TreeGrafter"/>
</dbReference>
<dbReference type="RefSeq" id="XP_025830655.1">
    <property type="nucleotide sequence ID" value="XM_025974870.1"/>
</dbReference>
<feature type="domain" description="FAS1" evidence="2">
    <location>
        <begin position="24"/>
        <end position="153"/>
    </location>
</feature>
<dbReference type="Gene3D" id="2.30.180.10">
    <property type="entry name" value="FAS1 domain"/>
    <property type="match status" value="3"/>
</dbReference>
<organism evidence="3 4">
    <name type="scientific">Agrilus planipennis</name>
    <name type="common">Emerald ash borer</name>
    <name type="synonym">Agrilus marcopoli</name>
    <dbReference type="NCBI Taxonomy" id="224129"/>
    <lineage>
        <taxon>Eukaryota</taxon>
        <taxon>Metazoa</taxon>
        <taxon>Ecdysozoa</taxon>
        <taxon>Arthropoda</taxon>
        <taxon>Hexapoda</taxon>
        <taxon>Insecta</taxon>
        <taxon>Pterygota</taxon>
        <taxon>Neoptera</taxon>
        <taxon>Endopterygota</taxon>
        <taxon>Coleoptera</taxon>
        <taxon>Polyphaga</taxon>
        <taxon>Elateriformia</taxon>
        <taxon>Buprestoidea</taxon>
        <taxon>Buprestidae</taxon>
        <taxon>Agrilinae</taxon>
        <taxon>Agrilus</taxon>
    </lineage>
</organism>
<feature type="domain" description="FAS1" evidence="2">
    <location>
        <begin position="209"/>
        <end position="315"/>
    </location>
</feature>
<dbReference type="GO" id="GO:0031012">
    <property type="term" value="C:extracellular matrix"/>
    <property type="evidence" value="ECO:0007669"/>
    <property type="project" value="TreeGrafter"/>
</dbReference>
<dbReference type="KEGG" id="apln:112904577"/>
<dbReference type="InterPro" id="IPR000782">
    <property type="entry name" value="FAS1_domain"/>
</dbReference>
<dbReference type="InParanoid" id="A0A7F5QZB6"/>
<feature type="chain" id="PRO_5028798979" evidence="1">
    <location>
        <begin position="23"/>
        <end position="483"/>
    </location>
</feature>
<keyword evidence="3" id="KW-1185">Reference proteome</keyword>
<dbReference type="Pfam" id="PF02469">
    <property type="entry name" value="Fasciclin"/>
    <property type="match status" value="3"/>
</dbReference>
<dbReference type="InterPro" id="IPR036378">
    <property type="entry name" value="FAS1_dom_sf"/>
</dbReference>
<dbReference type="InterPro" id="IPR050904">
    <property type="entry name" value="Adhesion/Biosynth-related"/>
</dbReference>
<reference evidence="4" key="1">
    <citation type="submission" date="2025-08" db="UniProtKB">
        <authorList>
            <consortium name="RefSeq"/>
        </authorList>
    </citation>
    <scope>IDENTIFICATION</scope>
    <source>
        <tissue evidence="4">Entire body</tissue>
    </source>
</reference>
<gene>
    <name evidence="4" type="primary">LOC112904577</name>
</gene>
<dbReference type="Proteomes" id="UP000192223">
    <property type="component" value="Unplaced"/>
</dbReference>
<evidence type="ECO:0000313" key="4">
    <source>
        <dbReference type="RefSeq" id="XP_025830655.1"/>
    </source>
</evidence>
<dbReference type="GO" id="GO:0030198">
    <property type="term" value="P:extracellular matrix organization"/>
    <property type="evidence" value="ECO:0007669"/>
    <property type="project" value="TreeGrafter"/>
</dbReference>
<dbReference type="PANTHER" id="PTHR10900:SF80">
    <property type="entry name" value="FASCICLIN-1"/>
    <property type="match status" value="1"/>
</dbReference>